<sequence>MGKLGLVFLPLWSAGHLIPMVETAKLLLRHQTPDNLFSINVLVIQPPKPASISTISSYIQSVSSSSLDIRFQNLPPVDPPTDSQGVEDFISMFIQSHKPHVKAAITQSSIPVAALVLDMFGTTMIDVAHELGISSYIFFTSTAAMLATSLHLPALHDRIPVEFEELEGDVDIPGVPPVPPLYMPSPFLNKKSPVYTWFLYHGKRLLEAKGIIVNTLMELEPGPLKAMMEGLCVPSRPTPAIYPVGPVIALEDKKDRGNSERHECIKWLDGQPPASVVFLCFGSMGSFGAPQVREMALGMERSGYRFLWCLRAPSTGKFRHQVDANLAEALPEGFLERNRGRGLVWPSWVPQMEILAHGAVGGFVTHCGWNSILESLWFGLPMLGWPLFAEQHLNALEMAREIGVAMELKVDRKGGGFVGAEELERGVRCLMGNSEEGRKVRAKAAEMRGASRKAMSKGGSSYVYMEQLAEEIRKGTVWTKC</sequence>
<evidence type="ECO:0000313" key="7">
    <source>
        <dbReference type="Proteomes" id="UP000504607"/>
    </source>
</evidence>
<dbReference type="AlphaFoldDB" id="A0A6I9SIK6"/>
<reference evidence="8" key="1">
    <citation type="submission" date="2025-08" db="UniProtKB">
        <authorList>
            <consortium name="RefSeq"/>
        </authorList>
    </citation>
    <scope>IDENTIFICATION</scope>
</reference>
<evidence type="ECO:0000256" key="5">
    <source>
        <dbReference type="RuleBase" id="RU362057"/>
    </source>
</evidence>
<dbReference type="InParanoid" id="A0A6I9SIK6"/>
<evidence type="ECO:0000256" key="6">
    <source>
        <dbReference type="SAM" id="SignalP"/>
    </source>
</evidence>
<keyword evidence="7" id="KW-1185">Reference proteome</keyword>
<gene>
    <name evidence="8" type="primary">LOC105061559</name>
</gene>
<dbReference type="Gene3D" id="3.40.50.2000">
    <property type="entry name" value="Glycogen Phosphorylase B"/>
    <property type="match status" value="2"/>
</dbReference>
<feature type="signal peptide" evidence="6">
    <location>
        <begin position="1"/>
        <end position="23"/>
    </location>
</feature>
<evidence type="ECO:0000256" key="3">
    <source>
        <dbReference type="ARBA" id="ARBA00022679"/>
    </source>
</evidence>
<keyword evidence="3 4" id="KW-0808">Transferase</keyword>
<dbReference type="CDD" id="cd03784">
    <property type="entry name" value="GT1_Gtf-like"/>
    <property type="match status" value="1"/>
</dbReference>
<evidence type="ECO:0000256" key="2">
    <source>
        <dbReference type="ARBA" id="ARBA00022676"/>
    </source>
</evidence>
<evidence type="ECO:0000256" key="1">
    <source>
        <dbReference type="ARBA" id="ARBA00009995"/>
    </source>
</evidence>
<dbReference type="KEGG" id="egu:105061559"/>
<dbReference type="GeneID" id="105061559"/>
<dbReference type="PANTHER" id="PTHR48048">
    <property type="entry name" value="GLYCOSYLTRANSFERASE"/>
    <property type="match status" value="1"/>
</dbReference>
<organism evidence="7 8">
    <name type="scientific">Elaeis guineensis var. tenera</name>
    <name type="common">Oil palm</name>
    <dbReference type="NCBI Taxonomy" id="51953"/>
    <lineage>
        <taxon>Eukaryota</taxon>
        <taxon>Viridiplantae</taxon>
        <taxon>Streptophyta</taxon>
        <taxon>Embryophyta</taxon>
        <taxon>Tracheophyta</taxon>
        <taxon>Spermatophyta</taxon>
        <taxon>Magnoliopsida</taxon>
        <taxon>Liliopsida</taxon>
        <taxon>Arecaceae</taxon>
        <taxon>Arecoideae</taxon>
        <taxon>Cocoseae</taxon>
        <taxon>Elaeidinae</taxon>
        <taxon>Elaeis</taxon>
    </lineage>
</organism>
<dbReference type="SUPFAM" id="SSF53756">
    <property type="entry name" value="UDP-Glycosyltransferase/glycogen phosphorylase"/>
    <property type="match status" value="1"/>
</dbReference>
<dbReference type="PROSITE" id="PS00375">
    <property type="entry name" value="UDPGT"/>
    <property type="match status" value="1"/>
</dbReference>
<evidence type="ECO:0000256" key="4">
    <source>
        <dbReference type="RuleBase" id="RU003718"/>
    </source>
</evidence>
<accession>A0A6I9SIK6</accession>
<dbReference type="InterPro" id="IPR050481">
    <property type="entry name" value="UDP-glycosyltransf_plant"/>
</dbReference>
<dbReference type="GO" id="GO:0035251">
    <property type="term" value="F:UDP-glucosyltransferase activity"/>
    <property type="evidence" value="ECO:0007669"/>
    <property type="project" value="InterPro"/>
</dbReference>
<dbReference type="FunFam" id="3.40.50.2000:FF:000056">
    <property type="entry name" value="Glycosyltransferase"/>
    <property type="match status" value="1"/>
</dbReference>
<dbReference type="PANTHER" id="PTHR48048:SF30">
    <property type="entry name" value="GLYCOSYLTRANSFERASE"/>
    <property type="match status" value="1"/>
</dbReference>
<feature type="chain" id="PRO_5026974065" description="Glycosyltransferase" evidence="6">
    <location>
        <begin position="24"/>
        <end position="481"/>
    </location>
</feature>
<comment type="similarity">
    <text evidence="1 4">Belongs to the UDP-glycosyltransferase family.</text>
</comment>
<dbReference type="InterPro" id="IPR035595">
    <property type="entry name" value="UDP_glycos_trans_CS"/>
</dbReference>
<dbReference type="Pfam" id="PF00201">
    <property type="entry name" value="UDPGT"/>
    <property type="match status" value="1"/>
</dbReference>
<evidence type="ECO:0000313" key="8">
    <source>
        <dbReference type="RefSeq" id="XP_010943948.2"/>
    </source>
</evidence>
<dbReference type="EC" id="2.4.1.-" evidence="5"/>
<protein>
    <recommendedName>
        <fullName evidence="5">Glycosyltransferase</fullName>
        <ecNumber evidence="5">2.4.1.-</ecNumber>
    </recommendedName>
</protein>
<dbReference type="OrthoDB" id="5835829at2759"/>
<keyword evidence="6" id="KW-0732">Signal</keyword>
<keyword evidence="2 4" id="KW-0328">Glycosyltransferase</keyword>
<name>A0A6I9SIK6_ELAGV</name>
<dbReference type="RefSeq" id="XP_010943948.2">
    <property type="nucleotide sequence ID" value="XM_010945646.2"/>
</dbReference>
<dbReference type="FunCoup" id="A0A6I9SIK6">
    <property type="interactions" value="327"/>
</dbReference>
<proteinExistence type="inferred from homology"/>
<dbReference type="Proteomes" id="UP000504607">
    <property type="component" value="Unplaced"/>
</dbReference>
<dbReference type="FunFam" id="3.40.50.2000:FF:000089">
    <property type="entry name" value="Glycosyltransferase"/>
    <property type="match status" value="1"/>
</dbReference>
<dbReference type="InterPro" id="IPR002213">
    <property type="entry name" value="UDP_glucos_trans"/>
</dbReference>